<dbReference type="PROSITE" id="PS00022">
    <property type="entry name" value="EGF_1"/>
    <property type="match status" value="1"/>
</dbReference>
<dbReference type="Gene3D" id="2.10.25.10">
    <property type="entry name" value="Laminin"/>
    <property type="match status" value="1"/>
</dbReference>
<sequence length="261" mass="28151">MNMNLLAVLSTGFVVIVLSKYAEAVLWPTIHREGRTGSCNVGTTCADGFYCAGGECLKCSPCPDLNTYHKNQLTVFRDCLRQGLCPHVCSQMYLPLHQQANQSFCFHLRSSQGCNIRSCDNEGTLDMQACRCLCSTNRNGTDCSECGLSCLNGGTLDDSDCQCRCDKDWTGMNCSECGLSCLNGGTLDVPDCQCKCDKDWTGRDCSKSSFSDCGLKFCLNGGTLNPTACQCSCSEGWSGHNCSEPQTEGGNPPTQTNVDGK</sequence>
<dbReference type="AlphaFoldDB" id="A0A913ZZW3"/>
<dbReference type="InterPro" id="IPR000742">
    <property type="entry name" value="EGF"/>
</dbReference>
<dbReference type="OMA" id="CEECEHY"/>
<comment type="caution">
    <text evidence="1">Lacks conserved residue(s) required for the propagation of feature annotation.</text>
</comment>
<keyword evidence="1" id="KW-0245">EGF-like domain</keyword>
<dbReference type="OrthoDB" id="5971112at2759"/>
<feature type="chain" id="PRO_5037042612" description="EGF-like domain-containing protein" evidence="2">
    <location>
        <begin position="25"/>
        <end position="261"/>
    </location>
</feature>
<dbReference type="Proteomes" id="UP000887568">
    <property type="component" value="Unplaced"/>
</dbReference>
<keyword evidence="2" id="KW-0732">Signal</keyword>
<organism evidence="4 5">
    <name type="scientific">Patiria miniata</name>
    <name type="common">Bat star</name>
    <name type="synonym">Asterina miniata</name>
    <dbReference type="NCBI Taxonomy" id="46514"/>
    <lineage>
        <taxon>Eukaryota</taxon>
        <taxon>Metazoa</taxon>
        <taxon>Echinodermata</taxon>
        <taxon>Eleutherozoa</taxon>
        <taxon>Asterozoa</taxon>
        <taxon>Asteroidea</taxon>
        <taxon>Valvatacea</taxon>
        <taxon>Valvatida</taxon>
        <taxon>Asterinidae</taxon>
        <taxon>Patiria</taxon>
    </lineage>
</organism>
<dbReference type="PROSITE" id="PS01186">
    <property type="entry name" value="EGF_2"/>
    <property type="match status" value="1"/>
</dbReference>
<feature type="disulfide bond" evidence="1">
    <location>
        <begin position="233"/>
        <end position="242"/>
    </location>
</feature>
<keyword evidence="1" id="KW-1015">Disulfide bond</keyword>
<dbReference type="EnsemblMetazoa" id="XM_038200683.1">
    <property type="protein sequence ID" value="XP_038056611.1"/>
    <property type="gene ID" value="LOC119728442"/>
</dbReference>
<evidence type="ECO:0000259" key="3">
    <source>
        <dbReference type="PROSITE" id="PS50026"/>
    </source>
</evidence>
<feature type="domain" description="EGF-like" evidence="3">
    <location>
        <begin position="209"/>
        <end position="243"/>
    </location>
</feature>
<evidence type="ECO:0000256" key="2">
    <source>
        <dbReference type="SAM" id="SignalP"/>
    </source>
</evidence>
<proteinExistence type="predicted"/>
<evidence type="ECO:0000313" key="4">
    <source>
        <dbReference type="EnsemblMetazoa" id="XP_038056611.1"/>
    </source>
</evidence>
<name>A0A913ZZW3_PATMI</name>
<accession>A0A913ZZW3</accession>
<dbReference type="SMART" id="SM00181">
    <property type="entry name" value="EGF"/>
    <property type="match status" value="3"/>
</dbReference>
<reference evidence="4" key="1">
    <citation type="submission" date="2022-11" db="UniProtKB">
        <authorList>
            <consortium name="EnsemblMetazoa"/>
        </authorList>
    </citation>
    <scope>IDENTIFICATION</scope>
</reference>
<evidence type="ECO:0000256" key="1">
    <source>
        <dbReference type="PROSITE-ProRule" id="PRU00076"/>
    </source>
</evidence>
<dbReference type="RefSeq" id="XP_038056611.1">
    <property type="nucleotide sequence ID" value="XM_038200683.1"/>
</dbReference>
<protein>
    <recommendedName>
        <fullName evidence="3">EGF-like domain-containing protein</fullName>
    </recommendedName>
</protein>
<dbReference type="PROSITE" id="PS50026">
    <property type="entry name" value="EGF_3"/>
    <property type="match status" value="1"/>
</dbReference>
<feature type="signal peptide" evidence="2">
    <location>
        <begin position="1"/>
        <end position="24"/>
    </location>
</feature>
<dbReference type="GeneID" id="119728442"/>
<evidence type="ECO:0000313" key="5">
    <source>
        <dbReference type="Proteomes" id="UP000887568"/>
    </source>
</evidence>
<keyword evidence="5" id="KW-1185">Reference proteome</keyword>